<keyword evidence="15" id="KW-0143">Chaperone</keyword>
<dbReference type="FunFam" id="3.10.50.40:FF:000011">
    <property type="entry name" value="Peptidylprolyl isomerase"/>
    <property type="match status" value="1"/>
</dbReference>
<evidence type="ECO:0000256" key="12">
    <source>
        <dbReference type="ARBA" id="ARBA00022990"/>
    </source>
</evidence>
<feature type="compositionally biased region" description="Basic and acidic residues" evidence="21">
    <location>
        <begin position="443"/>
        <end position="452"/>
    </location>
</feature>
<keyword evidence="17 19" id="KW-0413">Isomerase</keyword>
<evidence type="ECO:0000256" key="18">
    <source>
        <dbReference type="ARBA" id="ARBA00023242"/>
    </source>
</evidence>
<evidence type="ECO:0000256" key="19">
    <source>
        <dbReference type="PROSITE-ProRule" id="PRU00277"/>
    </source>
</evidence>
<dbReference type="GO" id="GO:0005739">
    <property type="term" value="C:mitochondrion"/>
    <property type="evidence" value="ECO:0007669"/>
    <property type="project" value="UniProtKB-SubCell"/>
</dbReference>
<dbReference type="EC" id="5.2.1.8" evidence="19"/>
<dbReference type="Pfam" id="PF07719">
    <property type="entry name" value="TPR_2"/>
    <property type="match status" value="1"/>
</dbReference>
<evidence type="ECO:0000256" key="13">
    <source>
        <dbReference type="ARBA" id="ARBA00023110"/>
    </source>
</evidence>
<feature type="region of interest" description="Disordered" evidence="21">
    <location>
        <begin position="423"/>
        <end position="469"/>
    </location>
</feature>
<evidence type="ECO:0000256" key="17">
    <source>
        <dbReference type="ARBA" id="ARBA00023235"/>
    </source>
</evidence>
<evidence type="ECO:0000256" key="15">
    <source>
        <dbReference type="ARBA" id="ARBA00023186"/>
    </source>
</evidence>
<feature type="repeat" description="TPR" evidence="20">
    <location>
        <begin position="315"/>
        <end position="348"/>
    </location>
</feature>
<comment type="caution">
    <text evidence="23">The sequence shown here is derived from an EMBL/GenBank/DDBJ whole genome shotgun (WGS) entry which is preliminary data.</text>
</comment>
<evidence type="ECO:0000313" key="24">
    <source>
        <dbReference type="Proteomes" id="UP001066276"/>
    </source>
</evidence>
<evidence type="ECO:0000256" key="10">
    <source>
        <dbReference type="ARBA" id="ARBA00022737"/>
    </source>
</evidence>
<evidence type="ECO:0000256" key="20">
    <source>
        <dbReference type="PROSITE-ProRule" id="PRU00339"/>
    </source>
</evidence>
<keyword evidence="14" id="KW-0496">Mitochondrion</keyword>
<dbReference type="PROSITE" id="PS50059">
    <property type="entry name" value="FKBP_PPIASE"/>
    <property type="match status" value="2"/>
</dbReference>
<dbReference type="Pfam" id="PF00254">
    <property type="entry name" value="FKBP_C"/>
    <property type="match status" value="2"/>
</dbReference>
<accession>A0AAV7SPJ5</accession>
<keyword evidence="16" id="KW-0206">Cytoskeleton</keyword>
<dbReference type="PANTHER" id="PTHR46512">
    <property type="entry name" value="PEPTIDYLPROLYL ISOMERASE"/>
    <property type="match status" value="1"/>
</dbReference>
<keyword evidence="6" id="KW-0488">Methylation</keyword>
<dbReference type="EMBL" id="JANPWB010000008">
    <property type="protein sequence ID" value="KAJ1165945.1"/>
    <property type="molecule type" value="Genomic_DNA"/>
</dbReference>
<keyword evidence="13 19" id="KW-0697">Rotamase</keyword>
<feature type="compositionally biased region" description="Basic and acidic residues" evidence="21">
    <location>
        <begin position="423"/>
        <end position="436"/>
    </location>
</feature>
<evidence type="ECO:0000256" key="6">
    <source>
        <dbReference type="ARBA" id="ARBA00022481"/>
    </source>
</evidence>
<protein>
    <recommendedName>
        <fullName evidence="19">peptidylprolyl isomerase</fullName>
        <ecNumber evidence="19">5.2.1.8</ecNumber>
    </recommendedName>
</protein>
<dbReference type="FunFam" id="3.10.50.40:FF:000013">
    <property type="entry name" value="Peptidylprolyl isomerase"/>
    <property type="match status" value="1"/>
</dbReference>
<proteinExistence type="predicted"/>
<dbReference type="AlphaFoldDB" id="A0AAV7SPJ5"/>
<dbReference type="Proteomes" id="UP001066276">
    <property type="component" value="Chromosome 4_2"/>
</dbReference>
<comment type="subcellular location">
    <subcellularLocation>
        <location evidence="4">Cytoplasm</location>
        <location evidence="4">Cytoskeleton</location>
    </subcellularLocation>
    <subcellularLocation>
        <location evidence="5">Cytoplasm</location>
        <location evidence="5">Cytosol</location>
    </subcellularLocation>
    <subcellularLocation>
        <location evidence="3">Mitochondrion</location>
    </subcellularLocation>
    <subcellularLocation>
        <location evidence="2">Nucleus</location>
    </subcellularLocation>
</comment>
<evidence type="ECO:0000256" key="14">
    <source>
        <dbReference type="ARBA" id="ARBA00023128"/>
    </source>
</evidence>
<dbReference type="SMART" id="SM00028">
    <property type="entry name" value="TPR"/>
    <property type="match status" value="3"/>
</dbReference>
<organism evidence="23 24">
    <name type="scientific">Pleurodeles waltl</name>
    <name type="common">Iberian ribbed newt</name>
    <dbReference type="NCBI Taxonomy" id="8319"/>
    <lineage>
        <taxon>Eukaryota</taxon>
        <taxon>Metazoa</taxon>
        <taxon>Chordata</taxon>
        <taxon>Craniata</taxon>
        <taxon>Vertebrata</taxon>
        <taxon>Euteleostomi</taxon>
        <taxon>Amphibia</taxon>
        <taxon>Batrachia</taxon>
        <taxon>Caudata</taxon>
        <taxon>Salamandroidea</taxon>
        <taxon>Salamandridae</taxon>
        <taxon>Pleurodelinae</taxon>
        <taxon>Pleurodeles</taxon>
    </lineage>
</organism>
<dbReference type="InterPro" id="IPR046357">
    <property type="entry name" value="PPIase_dom_sf"/>
</dbReference>
<dbReference type="GO" id="GO:0005829">
    <property type="term" value="C:cytosol"/>
    <property type="evidence" value="ECO:0007669"/>
    <property type="project" value="UniProtKB-SubCell"/>
</dbReference>
<gene>
    <name evidence="23" type="ORF">NDU88_006362</name>
</gene>
<sequence>MTAEEMKAEAQQPFTVEGVDITPKQDEGILKLIKTEGAGDETPMIGDKVSVHYTGWLLDRSKFDSSRDRADKFTFDLGKGQVIKAWDIAVATMKTGEICQIICKPEYAYGASGSPPKIPPNATLVFEIELFEFKGEDLTDEENGGIIRRTRVKGEGYSKPNDGAMVEIHLQGYHGDRLFDERDVQFEVGEGESHDIPPGLEKVVQQMEKGEESVVYLRPLYGFGSGGNEKFQIPRDAELRYEIKLKSFEKAKESWEMNAEEKLEQGVIVKDRGTQYFKEGKYKQASLQYKKIVSWLENESGLTGENEANAKALTLAAFLNLAMCFLKSKEYLQALENCNKALEQDKNNEKALFRRGEAYLGVNEYDSAKEDFHKVLSLYPSNKAAKAQLAVCQQKIRQQHERDKKIYANMFQRFAERDAKLEAEKGHGGKGDHKEVMSALEDVDMKEVEKTPVSEQNDIDNTENVDMEG</sequence>
<evidence type="ECO:0000256" key="9">
    <source>
        <dbReference type="ARBA" id="ARBA00022701"/>
    </source>
</evidence>
<evidence type="ECO:0000256" key="7">
    <source>
        <dbReference type="ARBA" id="ARBA00022490"/>
    </source>
</evidence>
<evidence type="ECO:0000256" key="2">
    <source>
        <dbReference type="ARBA" id="ARBA00004123"/>
    </source>
</evidence>
<dbReference type="FunFam" id="1.25.40.10:FF:000008">
    <property type="entry name" value="Peptidylprolyl isomerase"/>
    <property type="match status" value="1"/>
</dbReference>
<dbReference type="InterPro" id="IPR001179">
    <property type="entry name" value="PPIase_FKBP_dom"/>
</dbReference>
<feature type="domain" description="PPIase FKBP-type" evidence="22">
    <location>
        <begin position="163"/>
        <end position="249"/>
    </location>
</feature>
<evidence type="ECO:0000313" key="23">
    <source>
        <dbReference type="EMBL" id="KAJ1165945.1"/>
    </source>
</evidence>
<comment type="catalytic activity">
    <reaction evidence="1 19">
        <text>[protein]-peptidylproline (omega=180) = [protein]-peptidylproline (omega=0)</text>
        <dbReference type="Rhea" id="RHEA:16237"/>
        <dbReference type="Rhea" id="RHEA-COMP:10747"/>
        <dbReference type="Rhea" id="RHEA-COMP:10748"/>
        <dbReference type="ChEBI" id="CHEBI:83833"/>
        <dbReference type="ChEBI" id="CHEBI:83834"/>
        <dbReference type="EC" id="5.2.1.8"/>
    </reaction>
</comment>
<dbReference type="PROSITE" id="PS50005">
    <property type="entry name" value="TPR"/>
    <property type="match status" value="2"/>
</dbReference>
<dbReference type="PANTHER" id="PTHR46512:SF9">
    <property type="entry name" value="PEPTIDYLPROLYL ISOMERASE"/>
    <property type="match status" value="1"/>
</dbReference>
<dbReference type="InterPro" id="IPR011990">
    <property type="entry name" value="TPR-like_helical_dom_sf"/>
</dbReference>
<feature type="compositionally biased region" description="Acidic residues" evidence="21">
    <location>
        <begin position="457"/>
        <end position="469"/>
    </location>
</feature>
<dbReference type="Gene3D" id="3.10.50.40">
    <property type="match status" value="2"/>
</dbReference>
<dbReference type="InterPro" id="IPR050754">
    <property type="entry name" value="FKBP4/5/8-like"/>
</dbReference>
<dbReference type="InterPro" id="IPR013105">
    <property type="entry name" value="TPR_2"/>
</dbReference>
<keyword evidence="18" id="KW-0539">Nucleus</keyword>
<keyword evidence="24" id="KW-1185">Reference proteome</keyword>
<evidence type="ECO:0000256" key="3">
    <source>
        <dbReference type="ARBA" id="ARBA00004173"/>
    </source>
</evidence>
<evidence type="ECO:0000256" key="11">
    <source>
        <dbReference type="ARBA" id="ARBA00022803"/>
    </source>
</evidence>
<keyword evidence="9" id="KW-0493">Microtubule</keyword>
<dbReference type="SUPFAM" id="SSF54534">
    <property type="entry name" value="FKBP-like"/>
    <property type="match status" value="2"/>
</dbReference>
<evidence type="ECO:0000259" key="22">
    <source>
        <dbReference type="PROSITE" id="PS50059"/>
    </source>
</evidence>
<dbReference type="GO" id="GO:0003755">
    <property type="term" value="F:peptidyl-prolyl cis-trans isomerase activity"/>
    <property type="evidence" value="ECO:0007669"/>
    <property type="project" value="UniProtKB-KW"/>
</dbReference>
<feature type="domain" description="PPIase FKBP-type" evidence="22">
    <location>
        <begin position="46"/>
        <end position="134"/>
    </location>
</feature>
<evidence type="ECO:0000256" key="5">
    <source>
        <dbReference type="ARBA" id="ARBA00004514"/>
    </source>
</evidence>
<dbReference type="GO" id="GO:0005634">
    <property type="term" value="C:nucleus"/>
    <property type="evidence" value="ECO:0007669"/>
    <property type="project" value="UniProtKB-SubCell"/>
</dbReference>
<feature type="repeat" description="TPR" evidence="20">
    <location>
        <begin position="349"/>
        <end position="382"/>
    </location>
</feature>
<evidence type="ECO:0000256" key="8">
    <source>
        <dbReference type="ARBA" id="ARBA00022553"/>
    </source>
</evidence>
<dbReference type="Gene3D" id="1.25.40.10">
    <property type="entry name" value="Tetratricopeptide repeat domain"/>
    <property type="match status" value="1"/>
</dbReference>
<keyword evidence="10" id="KW-0677">Repeat</keyword>
<reference evidence="23" key="1">
    <citation type="journal article" date="2022" name="bioRxiv">
        <title>Sequencing and chromosome-scale assembly of the giantPleurodeles waltlgenome.</title>
        <authorList>
            <person name="Brown T."/>
            <person name="Elewa A."/>
            <person name="Iarovenko S."/>
            <person name="Subramanian E."/>
            <person name="Araus A.J."/>
            <person name="Petzold A."/>
            <person name="Susuki M."/>
            <person name="Suzuki K.-i.T."/>
            <person name="Hayashi T."/>
            <person name="Toyoda A."/>
            <person name="Oliveira C."/>
            <person name="Osipova E."/>
            <person name="Leigh N.D."/>
            <person name="Simon A."/>
            <person name="Yun M.H."/>
        </authorList>
    </citation>
    <scope>NUCLEOTIDE SEQUENCE</scope>
    <source>
        <strain evidence="23">20211129_DDA</strain>
        <tissue evidence="23">Liver</tissue>
    </source>
</reference>
<dbReference type="InterPro" id="IPR019734">
    <property type="entry name" value="TPR_rpt"/>
</dbReference>
<dbReference type="SUPFAM" id="SSF48452">
    <property type="entry name" value="TPR-like"/>
    <property type="match status" value="1"/>
</dbReference>
<evidence type="ECO:0000256" key="21">
    <source>
        <dbReference type="SAM" id="MobiDB-lite"/>
    </source>
</evidence>
<keyword evidence="8" id="KW-0597">Phosphoprotein</keyword>
<name>A0AAV7SPJ5_PLEWA</name>
<keyword evidence="11 20" id="KW-0802">TPR repeat</keyword>
<keyword evidence="7" id="KW-0963">Cytoplasm</keyword>
<dbReference type="GO" id="GO:0005874">
    <property type="term" value="C:microtubule"/>
    <property type="evidence" value="ECO:0007669"/>
    <property type="project" value="UniProtKB-KW"/>
</dbReference>
<evidence type="ECO:0000256" key="1">
    <source>
        <dbReference type="ARBA" id="ARBA00000971"/>
    </source>
</evidence>
<evidence type="ECO:0000256" key="16">
    <source>
        <dbReference type="ARBA" id="ARBA00023212"/>
    </source>
</evidence>
<keyword evidence="12" id="KW-0007">Acetylation</keyword>
<evidence type="ECO:0000256" key="4">
    <source>
        <dbReference type="ARBA" id="ARBA00004245"/>
    </source>
</evidence>